<sequence length="208" mass="24145">MIEIHLFVNPLGMKCYRCEQDVMRIEHDLEQTKFNYQFIPLINLYTIQDTLHRYGLSANHQQKISELLYQISLDFKAALFQGGKRGRKYLLQLQTELINHQQGYSFELATKIADNVGLDLEMFLTDRKSSLARKAFLADQKMANELKVIRTATAVVFDTNEPEYGVMINDFDYDSLLECMQNGQLQASQDPQVFADKLGKQHHSFRII</sequence>
<accession>A0ABS2EME9</accession>
<protein>
    <submittedName>
        <fullName evidence="1">DsbA family protein</fullName>
    </submittedName>
</protein>
<name>A0ABS2EME9_9LACO</name>
<dbReference type="EMBL" id="JACJJQ010000006">
    <property type="protein sequence ID" value="MBM6753588.1"/>
    <property type="molecule type" value="Genomic_DNA"/>
</dbReference>
<gene>
    <name evidence="1" type="ORF">H5993_02240</name>
</gene>
<keyword evidence="2" id="KW-1185">Reference proteome</keyword>
<dbReference type="SUPFAM" id="SSF52833">
    <property type="entry name" value="Thioredoxin-like"/>
    <property type="match status" value="1"/>
</dbReference>
<dbReference type="Proteomes" id="UP000776629">
    <property type="component" value="Unassembled WGS sequence"/>
</dbReference>
<reference evidence="1 2" key="1">
    <citation type="journal article" date="2021" name="Sci. Rep.">
        <title>The distribution of antibiotic resistance genes in chicken gut microbiota commensals.</title>
        <authorList>
            <person name="Juricova H."/>
            <person name="Matiasovicova J."/>
            <person name="Kubasova T."/>
            <person name="Cejkova D."/>
            <person name="Rychlik I."/>
        </authorList>
    </citation>
    <scope>NUCLEOTIDE SEQUENCE [LARGE SCALE GENOMIC DNA]</scope>
    <source>
        <strain evidence="1 2">An810</strain>
    </source>
</reference>
<evidence type="ECO:0000313" key="2">
    <source>
        <dbReference type="Proteomes" id="UP000776629"/>
    </source>
</evidence>
<evidence type="ECO:0000313" key="1">
    <source>
        <dbReference type="EMBL" id="MBM6753588.1"/>
    </source>
</evidence>
<comment type="caution">
    <text evidence="1">The sequence shown here is derived from an EMBL/GenBank/DDBJ whole genome shotgun (WGS) entry which is preliminary data.</text>
</comment>
<proteinExistence type="predicted"/>
<organism evidence="1 2">
    <name type="scientific">Limosilactobacillus alvi</name>
    <dbReference type="NCBI Taxonomy" id="990412"/>
    <lineage>
        <taxon>Bacteria</taxon>
        <taxon>Bacillati</taxon>
        <taxon>Bacillota</taxon>
        <taxon>Bacilli</taxon>
        <taxon>Lactobacillales</taxon>
        <taxon>Lactobacillaceae</taxon>
        <taxon>Limosilactobacillus</taxon>
    </lineage>
</organism>
<dbReference type="Pfam" id="PF13743">
    <property type="entry name" value="Thioredoxin_5"/>
    <property type="match status" value="1"/>
</dbReference>
<dbReference type="Gene3D" id="3.40.30.10">
    <property type="entry name" value="Glutaredoxin"/>
    <property type="match status" value="1"/>
</dbReference>
<dbReference type="RefSeq" id="WP_204776047.1">
    <property type="nucleotide sequence ID" value="NZ_JACJJQ010000006.1"/>
</dbReference>
<dbReference type="InterPro" id="IPR036249">
    <property type="entry name" value="Thioredoxin-like_sf"/>
</dbReference>